<proteinExistence type="predicted"/>
<name>A0A0F9I7N4_9ZZZZ</name>
<organism evidence="2">
    <name type="scientific">marine sediment metagenome</name>
    <dbReference type="NCBI Taxonomy" id="412755"/>
    <lineage>
        <taxon>unclassified sequences</taxon>
        <taxon>metagenomes</taxon>
        <taxon>ecological metagenomes</taxon>
    </lineage>
</organism>
<dbReference type="AlphaFoldDB" id="A0A0F9I7N4"/>
<keyword evidence="1" id="KW-0472">Membrane</keyword>
<keyword evidence="1" id="KW-0812">Transmembrane</keyword>
<gene>
    <name evidence="2" type="ORF">LCGC14_1614370</name>
</gene>
<sequence length="37" mass="4392">MRTSDLYNIVMALWVASISFQLIWHPDWEGDTIRKVV</sequence>
<keyword evidence="1" id="KW-1133">Transmembrane helix</keyword>
<dbReference type="EMBL" id="LAZR01013108">
    <property type="protein sequence ID" value="KKM23517.1"/>
    <property type="molecule type" value="Genomic_DNA"/>
</dbReference>
<accession>A0A0F9I7N4</accession>
<evidence type="ECO:0000313" key="2">
    <source>
        <dbReference type="EMBL" id="KKM23517.1"/>
    </source>
</evidence>
<reference evidence="2" key="1">
    <citation type="journal article" date="2015" name="Nature">
        <title>Complex archaea that bridge the gap between prokaryotes and eukaryotes.</title>
        <authorList>
            <person name="Spang A."/>
            <person name="Saw J.H."/>
            <person name="Jorgensen S.L."/>
            <person name="Zaremba-Niedzwiedzka K."/>
            <person name="Martijn J."/>
            <person name="Lind A.E."/>
            <person name="van Eijk R."/>
            <person name="Schleper C."/>
            <person name="Guy L."/>
            <person name="Ettema T.J."/>
        </authorList>
    </citation>
    <scope>NUCLEOTIDE SEQUENCE</scope>
</reference>
<feature type="transmembrane region" description="Helical" evidence="1">
    <location>
        <begin position="6"/>
        <end position="24"/>
    </location>
</feature>
<comment type="caution">
    <text evidence="2">The sequence shown here is derived from an EMBL/GenBank/DDBJ whole genome shotgun (WGS) entry which is preliminary data.</text>
</comment>
<evidence type="ECO:0000256" key="1">
    <source>
        <dbReference type="SAM" id="Phobius"/>
    </source>
</evidence>
<protein>
    <submittedName>
        <fullName evidence="2">Uncharacterized protein</fullName>
    </submittedName>
</protein>